<organism evidence="1 2">
    <name type="scientific">Paenibacillus dokdonensis</name>
    <dbReference type="NCBI Taxonomy" id="2567944"/>
    <lineage>
        <taxon>Bacteria</taxon>
        <taxon>Bacillati</taxon>
        <taxon>Bacillota</taxon>
        <taxon>Bacilli</taxon>
        <taxon>Bacillales</taxon>
        <taxon>Paenibacillaceae</taxon>
        <taxon>Paenibacillus</taxon>
    </lineage>
</organism>
<dbReference type="Pfam" id="PF10706">
    <property type="entry name" value="Aminoglyc_resit"/>
    <property type="match status" value="1"/>
</dbReference>
<gene>
    <name evidence="1" type="ORF">P4H66_30760</name>
</gene>
<accession>A0ABU6H0A2</accession>
<evidence type="ECO:0000313" key="2">
    <source>
        <dbReference type="Proteomes" id="UP001344632"/>
    </source>
</evidence>
<reference evidence="1 2" key="1">
    <citation type="submission" date="2023-03" db="EMBL/GenBank/DDBJ databases">
        <title>Bacillus Genome Sequencing.</title>
        <authorList>
            <person name="Dunlap C."/>
        </authorList>
    </citation>
    <scope>NUCLEOTIDE SEQUENCE [LARGE SCALE GENOMIC DNA]</scope>
    <source>
        <strain evidence="1 2">BD-525</strain>
    </source>
</reference>
<dbReference type="Proteomes" id="UP001344632">
    <property type="component" value="Unassembled WGS sequence"/>
</dbReference>
<name>A0ABU6H0A2_9BACL</name>
<evidence type="ECO:0000313" key="1">
    <source>
        <dbReference type="EMBL" id="MEC0244196.1"/>
    </source>
</evidence>
<protein>
    <recommendedName>
        <fullName evidence="3">Amino acid transporter</fullName>
    </recommendedName>
</protein>
<feature type="non-terminal residue" evidence="1">
    <location>
        <position position="1"/>
    </location>
</feature>
<keyword evidence="2" id="KW-1185">Reference proteome</keyword>
<comment type="caution">
    <text evidence="1">The sequence shown here is derived from an EMBL/GenBank/DDBJ whole genome shotgun (WGS) entry which is preliminary data.</text>
</comment>
<proteinExistence type="predicted"/>
<dbReference type="InterPro" id="IPR019646">
    <property type="entry name" value="Aminoglyc_AdlTrfase"/>
</dbReference>
<evidence type="ECO:0008006" key="3">
    <source>
        <dbReference type="Google" id="ProtNLM"/>
    </source>
</evidence>
<dbReference type="Gene3D" id="3.30.460.40">
    <property type="match status" value="1"/>
</dbReference>
<dbReference type="EMBL" id="JARLKZ010000039">
    <property type="protein sequence ID" value="MEC0244196.1"/>
    <property type="molecule type" value="Genomic_DNA"/>
</dbReference>
<sequence length="194" mass="22916">KCDYEVTLIEKCSELYNIMNGFRMPWAIAGGWSIDLYLGEVTRDHSDIEIAILRDHQLAIREYLTGWDFKKVQGGKIITWSENEVLELPIHETYAEKVSEKIEILLNESDNDWWIYRRDSRIQREMKKTILITANGIPYLSPEITLLFKSKNSELKDEMDFENIVNFLNDEQKAWLQTSLKVVYNDHPWIKSLN</sequence>
<dbReference type="RefSeq" id="WP_326091839.1">
    <property type="nucleotide sequence ID" value="NZ_JARLKZ010000039.1"/>
</dbReference>